<dbReference type="AlphaFoldDB" id="A0A7X0TSI9"/>
<dbReference type="GO" id="GO:0007165">
    <property type="term" value="P:signal transduction"/>
    <property type="evidence" value="ECO:0007669"/>
    <property type="project" value="UniProtKB-KW"/>
</dbReference>
<dbReference type="InterPro" id="IPR013655">
    <property type="entry name" value="PAS_fold_3"/>
</dbReference>
<keyword evidence="2 3" id="KW-0807">Transducer</keyword>
<comment type="caution">
    <text evidence="6">The sequence shown here is derived from an EMBL/GenBank/DDBJ whole genome shotgun (WGS) entry which is preliminary data.</text>
</comment>
<feature type="domain" description="PAC" evidence="5">
    <location>
        <begin position="210"/>
        <end position="264"/>
    </location>
</feature>
<evidence type="ECO:0000259" key="5">
    <source>
        <dbReference type="PROSITE" id="PS50113"/>
    </source>
</evidence>
<evidence type="ECO:0000313" key="6">
    <source>
        <dbReference type="EMBL" id="MBB6542161.1"/>
    </source>
</evidence>
<protein>
    <submittedName>
        <fullName evidence="6">Methyl-accepting chemotaxis protein</fullName>
    </submittedName>
</protein>
<proteinExistence type="predicted"/>
<dbReference type="PROSITE" id="PS50113">
    <property type="entry name" value="PAC"/>
    <property type="match status" value="1"/>
</dbReference>
<dbReference type="PANTHER" id="PTHR32089:SF112">
    <property type="entry name" value="LYSOZYME-LIKE PROTEIN-RELATED"/>
    <property type="match status" value="1"/>
</dbReference>
<dbReference type="Pfam" id="PF00015">
    <property type="entry name" value="MCPsignal"/>
    <property type="match status" value="1"/>
</dbReference>
<dbReference type="Pfam" id="PF08447">
    <property type="entry name" value="PAS_3"/>
    <property type="match status" value="1"/>
</dbReference>
<dbReference type="PANTHER" id="PTHR32089">
    <property type="entry name" value="METHYL-ACCEPTING CHEMOTAXIS PROTEIN MCPB"/>
    <property type="match status" value="1"/>
</dbReference>
<evidence type="ECO:0000259" key="4">
    <source>
        <dbReference type="PROSITE" id="PS50111"/>
    </source>
</evidence>
<dbReference type="SUPFAM" id="SSF55785">
    <property type="entry name" value="PYP-like sensor domain (PAS domain)"/>
    <property type="match status" value="2"/>
</dbReference>
<dbReference type="Proteomes" id="UP000537141">
    <property type="component" value="Unassembled WGS sequence"/>
</dbReference>
<dbReference type="InterPro" id="IPR035965">
    <property type="entry name" value="PAS-like_dom_sf"/>
</dbReference>
<accession>A0A7X0TSI9</accession>
<dbReference type="PROSITE" id="PS50111">
    <property type="entry name" value="CHEMOTAXIS_TRANSDUC_2"/>
    <property type="match status" value="1"/>
</dbReference>
<dbReference type="GO" id="GO:0006935">
    <property type="term" value="P:chemotaxis"/>
    <property type="evidence" value="ECO:0007669"/>
    <property type="project" value="UniProtKB-ARBA"/>
</dbReference>
<dbReference type="InterPro" id="IPR000700">
    <property type="entry name" value="PAS-assoc_C"/>
</dbReference>
<organism evidence="6 7">
    <name type="scientific">Thalassotalea piscium</name>
    <dbReference type="NCBI Taxonomy" id="1230533"/>
    <lineage>
        <taxon>Bacteria</taxon>
        <taxon>Pseudomonadati</taxon>
        <taxon>Pseudomonadota</taxon>
        <taxon>Gammaproteobacteria</taxon>
        <taxon>Alteromonadales</taxon>
        <taxon>Colwelliaceae</taxon>
        <taxon>Thalassotalea</taxon>
    </lineage>
</organism>
<name>A0A7X0TSI9_9GAMM</name>
<gene>
    <name evidence="6" type="ORF">HNQ55_000639</name>
</gene>
<dbReference type="InterPro" id="IPR000014">
    <property type="entry name" value="PAS"/>
</dbReference>
<keyword evidence="7" id="KW-1185">Reference proteome</keyword>
<dbReference type="NCBIfam" id="TIGR00229">
    <property type="entry name" value="sensory_box"/>
    <property type="match status" value="2"/>
</dbReference>
<sequence>MLFGKKKLVQKIEQLEGELAIFHDIQKDLRDELAFFLLDREGKFLEVNSLFLITCEYKENEVINKHIKDFIFEKTLKQDNCQAMLNAINNGVHWHGTMQLQSKSGKEIWYRTVIQPKNNAAELAVYSSEQTQTIAESREHKDMMGALTRSSAVIEFNLDGIILNANENFLKGMNYSLNQIIGKHHRIFCTQDEVNSQRYQDFWQSLCEGKFVSDRFKRIDSLGNVVWLEASYNPIHDDNGDLYKVVKFATVITEQMAREASMAETSEIAYDISKKTDEDTLNAIQVIESTIDTMGQLSTQMNGASKGIFELDTQSQKVAQLVDSIRGIADQTNLLALNAAIEAARAGEQGRGFAVVADEVRQLASRTSVATEEIIGVVSENKKLTENAVSLIEGSMKEADKALQLSTQAGDVMNEIQIGARQVVDAVAQFNKNL</sequence>
<dbReference type="EMBL" id="JACHHU010000003">
    <property type="protein sequence ID" value="MBB6542161.1"/>
    <property type="molecule type" value="Genomic_DNA"/>
</dbReference>
<evidence type="ECO:0000256" key="1">
    <source>
        <dbReference type="ARBA" id="ARBA00004370"/>
    </source>
</evidence>
<dbReference type="SUPFAM" id="SSF58104">
    <property type="entry name" value="Methyl-accepting chemotaxis protein (MCP) signaling domain"/>
    <property type="match status" value="1"/>
</dbReference>
<dbReference type="SMART" id="SM00283">
    <property type="entry name" value="MA"/>
    <property type="match status" value="1"/>
</dbReference>
<comment type="subcellular location">
    <subcellularLocation>
        <location evidence="1">Membrane</location>
    </subcellularLocation>
</comment>
<feature type="domain" description="Methyl-accepting transducer" evidence="4">
    <location>
        <begin position="249"/>
        <end position="434"/>
    </location>
</feature>
<dbReference type="Pfam" id="PF13426">
    <property type="entry name" value="PAS_9"/>
    <property type="match status" value="1"/>
</dbReference>
<reference evidence="6 7" key="1">
    <citation type="submission" date="2020-08" db="EMBL/GenBank/DDBJ databases">
        <title>Genomic Encyclopedia of Type Strains, Phase IV (KMG-IV): sequencing the most valuable type-strain genomes for metagenomic binning, comparative biology and taxonomic classification.</title>
        <authorList>
            <person name="Goeker M."/>
        </authorList>
    </citation>
    <scope>NUCLEOTIDE SEQUENCE [LARGE SCALE GENOMIC DNA]</scope>
    <source>
        <strain evidence="6 7">DSM 26287</strain>
    </source>
</reference>
<dbReference type="CDD" id="cd00130">
    <property type="entry name" value="PAS"/>
    <property type="match status" value="2"/>
</dbReference>
<evidence type="ECO:0000256" key="2">
    <source>
        <dbReference type="ARBA" id="ARBA00023224"/>
    </source>
</evidence>
<dbReference type="Gene3D" id="1.10.287.950">
    <property type="entry name" value="Methyl-accepting chemotaxis protein"/>
    <property type="match status" value="1"/>
</dbReference>
<evidence type="ECO:0000256" key="3">
    <source>
        <dbReference type="PROSITE-ProRule" id="PRU00284"/>
    </source>
</evidence>
<dbReference type="InterPro" id="IPR004089">
    <property type="entry name" value="MCPsignal_dom"/>
</dbReference>
<dbReference type="GO" id="GO:0016020">
    <property type="term" value="C:membrane"/>
    <property type="evidence" value="ECO:0007669"/>
    <property type="project" value="UniProtKB-SubCell"/>
</dbReference>
<evidence type="ECO:0000313" key="7">
    <source>
        <dbReference type="Proteomes" id="UP000537141"/>
    </source>
</evidence>
<dbReference type="Gene3D" id="3.30.450.20">
    <property type="entry name" value="PAS domain"/>
    <property type="match status" value="2"/>
</dbReference>